<dbReference type="InterPro" id="IPR013189">
    <property type="entry name" value="Glyco_hydro_32_C"/>
</dbReference>
<protein>
    <recommendedName>
        <fullName evidence="4 8">Sucrose-6-phosphate hydrolase</fullName>
        <ecNumber evidence="3 8">3.2.1.26</ecNumber>
    </recommendedName>
    <alternativeName>
        <fullName evidence="7 9">Invertase</fullName>
    </alternativeName>
</protein>
<keyword evidence="5 8" id="KW-0378">Hydrolase</keyword>
<dbReference type="SUPFAM" id="SSF75005">
    <property type="entry name" value="Arabinanase/levansucrase/invertase"/>
    <property type="match status" value="1"/>
</dbReference>
<evidence type="ECO:0000259" key="10">
    <source>
        <dbReference type="Pfam" id="PF00251"/>
    </source>
</evidence>
<keyword evidence="6 8" id="KW-0326">Glycosidase</keyword>
<comment type="caution">
    <text evidence="12">The sequence shown here is derived from an EMBL/GenBank/DDBJ whole genome shotgun (WGS) entry which is preliminary data.</text>
</comment>
<evidence type="ECO:0000313" key="13">
    <source>
        <dbReference type="Proteomes" id="UP001429357"/>
    </source>
</evidence>
<dbReference type="InterPro" id="IPR006232">
    <property type="entry name" value="Suc6P_hydrolase"/>
</dbReference>
<evidence type="ECO:0000256" key="3">
    <source>
        <dbReference type="ARBA" id="ARBA00012758"/>
    </source>
</evidence>
<dbReference type="PANTHER" id="PTHR43101:SF1">
    <property type="entry name" value="BETA-FRUCTOSIDASE"/>
    <property type="match status" value="1"/>
</dbReference>
<accession>A0ABV0F4D6</accession>
<keyword evidence="9" id="KW-0963">Cytoplasm</keyword>
<reference evidence="13" key="1">
    <citation type="submission" date="2016-06" db="EMBL/GenBank/DDBJ databases">
        <title>Four novel species of enterococci isolated from chicken manure.</title>
        <authorList>
            <person name="Van Tyne D."/>
        </authorList>
    </citation>
    <scope>NUCLEOTIDE SEQUENCE [LARGE SCALE GENOMIC DNA]</scope>
    <source>
        <strain evidence="13">JM9A</strain>
    </source>
</reference>
<dbReference type="Pfam" id="PF08244">
    <property type="entry name" value="Glyco_hydro_32C"/>
    <property type="match status" value="1"/>
</dbReference>
<keyword evidence="9" id="KW-0119">Carbohydrate metabolism</keyword>
<dbReference type="Pfam" id="PF00251">
    <property type="entry name" value="Glyco_hydro_32N"/>
    <property type="match status" value="1"/>
</dbReference>
<dbReference type="InterPro" id="IPR001362">
    <property type="entry name" value="Glyco_hydro_32"/>
</dbReference>
<evidence type="ECO:0000256" key="4">
    <source>
        <dbReference type="ARBA" id="ARBA00019623"/>
    </source>
</evidence>
<evidence type="ECO:0000256" key="7">
    <source>
        <dbReference type="ARBA" id="ARBA00033367"/>
    </source>
</evidence>
<sequence>MLVEETAILDKADRYIEMMQGKVNPEYRQGYHLMAPVGWINDPNGFVYFQGYYHLFYQYYPYDSKWGPMHWGHARSRDLVHWEELPVALAPDQVYDRGGCFSGSAIEKEGKLFLFYTGCQEVCGVVHQHQCLAVSSDGIHFTKFAANPIVAEAELGDYGAIQDFRDPKVIRHEERYYMVVATKTADSRGRIVMFESEDLFQWRFFSVLLEGTAEQGIMWECPDLFSLDGRDVLIMSPIQIQQQGLEYHNISSTVAWIGEVDWETGKMQVANFHEIDFGMDFYAPQTTEDSQGRRIMVAWMQMWDRTLPTHDLGHQWAGSMTLPRELRVKKDRLVQKPVSTVYSQLIYQQGTENIQVGETPVAFRNALSDQTYLHLVADLSHGEVFQIGLMSSAKEALQLTYDVFSETFEMNRENFGRPLIGSEKVPVNSRKVKVPLIDGQLVLEIFRDTSSLEIFINGLEVMTGTFYEVVKGRDLVFSGVGDMRILALETAAIKEAQDN</sequence>
<dbReference type="Gene3D" id="2.60.120.560">
    <property type="entry name" value="Exo-inulinase, domain 1"/>
    <property type="match status" value="1"/>
</dbReference>
<comment type="function">
    <text evidence="9">Enables the bacterium to metabolize sucrose as a sole carbon source.</text>
</comment>
<dbReference type="InterPro" id="IPR023296">
    <property type="entry name" value="Glyco_hydro_beta-prop_sf"/>
</dbReference>
<evidence type="ECO:0000256" key="9">
    <source>
        <dbReference type="RuleBase" id="RU365015"/>
    </source>
</evidence>
<comment type="catalytic activity">
    <reaction evidence="8">
        <text>Hydrolysis of terminal non-reducing beta-D-fructofuranoside residues in beta-D-fructofuranosides.</text>
        <dbReference type="EC" id="3.2.1.26"/>
    </reaction>
</comment>
<evidence type="ECO:0000256" key="1">
    <source>
        <dbReference type="ARBA" id="ARBA00004914"/>
    </source>
</evidence>
<dbReference type="Proteomes" id="UP001429357">
    <property type="component" value="Unassembled WGS sequence"/>
</dbReference>
<comment type="subcellular location">
    <subcellularLocation>
        <location evidence="9">Cytoplasm</location>
    </subcellularLocation>
</comment>
<dbReference type="NCBIfam" id="TIGR01322">
    <property type="entry name" value="scrB_fam"/>
    <property type="match status" value="1"/>
</dbReference>
<proteinExistence type="inferred from homology"/>
<dbReference type="InterPro" id="IPR051214">
    <property type="entry name" value="GH32_Enzymes"/>
</dbReference>
<dbReference type="EMBL" id="MAEI02000001">
    <property type="protein sequence ID" value="MEO1782930.1"/>
    <property type="molecule type" value="Genomic_DNA"/>
</dbReference>
<dbReference type="InterPro" id="IPR013148">
    <property type="entry name" value="Glyco_hydro_32_N"/>
</dbReference>
<comment type="pathway">
    <text evidence="1 9">Glycan biosynthesis; sucrose metabolism.</text>
</comment>
<evidence type="ECO:0000313" key="12">
    <source>
        <dbReference type="EMBL" id="MEO1782930.1"/>
    </source>
</evidence>
<reference evidence="12 13" key="2">
    <citation type="submission" date="2024-02" db="EMBL/GenBank/DDBJ databases">
        <title>The Genome Sequence of Enterococcus diestrammenae JM9A.</title>
        <authorList>
            <person name="Earl A."/>
            <person name="Manson A."/>
            <person name="Gilmore M."/>
            <person name="Sanders J."/>
            <person name="Shea T."/>
            <person name="Howe W."/>
            <person name="Livny J."/>
            <person name="Cuomo C."/>
            <person name="Neafsey D."/>
            <person name="Birren B."/>
        </authorList>
    </citation>
    <scope>NUCLEOTIDE SEQUENCE [LARGE SCALE GENOMIC DNA]</scope>
    <source>
        <strain evidence="12 13">JM9A</strain>
    </source>
</reference>
<keyword evidence="13" id="KW-1185">Reference proteome</keyword>
<dbReference type="CDD" id="cd08996">
    <property type="entry name" value="GH32_FFase"/>
    <property type="match status" value="1"/>
</dbReference>
<dbReference type="InterPro" id="IPR013320">
    <property type="entry name" value="ConA-like_dom_sf"/>
</dbReference>
<dbReference type="Gene3D" id="2.115.10.20">
    <property type="entry name" value="Glycosyl hydrolase domain, family 43"/>
    <property type="match status" value="1"/>
</dbReference>
<gene>
    <name evidence="12" type="ORF">BAU18_002547</name>
</gene>
<dbReference type="SUPFAM" id="SSF49899">
    <property type="entry name" value="Concanavalin A-like lectins/glucanases"/>
    <property type="match status" value="1"/>
</dbReference>
<evidence type="ECO:0000256" key="5">
    <source>
        <dbReference type="ARBA" id="ARBA00022801"/>
    </source>
</evidence>
<feature type="domain" description="Glycosyl hydrolase family 32 N-terminal" evidence="10">
    <location>
        <begin position="32"/>
        <end position="337"/>
    </location>
</feature>
<dbReference type="RefSeq" id="WP_161870284.1">
    <property type="nucleotide sequence ID" value="NZ_MAEI02000001.1"/>
</dbReference>
<dbReference type="SMART" id="SM00640">
    <property type="entry name" value="Glyco_32"/>
    <property type="match status" value="1"/>
</dbReference>
<evidence type="ECO:0000259" key="11">
    <source>
        <dbReference type="Pfam" id="PF08244"/>
    </source>
</evidence>
<comment type="similarity">
    <text evidence="2 8">Belongs to the glycosyl hydrolase 32 family.</text>
</comment>
<dbReference type="EC" id="3.2.1.26" evidence="3 8"/>
<dbReference type="PANTHER" id="PTHR43101">
    <property type="entry name" value="BETA-FRUCTOSIDASE"/>
    <property type="match status" value="1"/>
</dbReference>
<evidence type="ECO:0000256" key="8">
    <source>
        <dbReference type="RuleBase" id="RU362110"/>
    </source>
</evidence>
<organism evidence="12 13">
    <name type="scientific">Enterococcus diestrammenae</name>
    <dbReference type="NCBI Taxonomy" id="1155073"/>
    <lineage>
        <taxon>Bacteria</taxon>
        <taxon>Bacillati</taxon>
        <taxon>Bacillota</taxon>
        <taxon>Bacilli</taxon>
        <taxon>Lactobacillales</taxon>
        <taxon>Enterococcaceae</taxon>
        <taxon>Enterococcus</taxon>
    </lineage>
</organism>
<name>A0ABV0F4D6_9ENTE</name>
<evidence type="ECO:0000256" key="6">
    <source>
        <dbReference type="ARBA" id="ARBA00023295"/>
    </source>
</evidence>
<evidence type="ECO:0000256" key="2">
    <source>
        <dbReference type="ARBA" id="ARBA00009902"/>
    </source>
</evidence>
<feature type="domain" description="Glycosyl hydrolase family 32 C-terminal" evidence="11">
    <location>
        <begin position="366"/>
        <end position="467"/>
    </location>
</feature>